<proteinExistence type="predicted"/>
<dbReference type="AlphaFoldDB" id="A0AAP0MIR3"/>
<dbReference type="Gene3D" id="3.40.50.450">
    <property type="match status" value="1"/>
</dbReference>
<gene>
    <name evidence="2" type="ORF">WN944_001178</name>
</gene>
<dbReference type="Proteomes" id="UP001428341">
    <property type="component" value="Unassembled WGS sequence"/>
</dbReference>
<dbReference type="PANTHER" id="PTHR31223:SF70">
    <property type="entry name" value="LOG FAMILY PROTEIN YJL055W"/>
    <property type="match status" value="1"/>
</dbReference>
<keyword evidence="3" id="KW-1185">Reference proteome</keyword>
<evidence type="ECO:0000256" key="1">
    <source>
        <dbReference type="SAM" id="MobiDB-lite"/>
    </source>
</evidence>
<name>A0AAP0MIR3_9ROSI</name>
<dbReference type="GO" id="GO:0005829">
    <property type="term" value="C:cytosol"/>
    <property type="evidence" value="ECO:0007669"/>
    <property type="project" value="TreeGrafter"/>
</dbReference>
<dbReference type="GO" id="GO:0009691">
    <property type="term" value="P:cytokinin biosynthetic process"/>
    <property type="evidence" value="ECO:0007669"/>
    <property type="project" value="TreeGrafter"/>
</dbReference>
<dbReference type="EMBL" id="JBCGBO010000004">
    <property type="protein sequence ID" value="KAK9208817.1"/>
    <property type="molecule type" value="Genomic_DNA"/>
</dbReference>
<reference evidence="2 3" key="1">
    <citation type="submission" date="2024-05" db="EMBL/GenBank/DDBJ databases">
        <title>Haplotype-resolved chromosome-level genome assembly of Huyou (Citrus changshanensis).</title>
        <authorList>
            <person name="Miao C."/>
            <person name="Chen W."/>
            <person name="Wu Y."/>
            <person name="Wang L."/>
            <person name="Zhao S."/>
            <person name="Grierson D."/>
            <person name="Xu C."/>
            <person name="Chen K."/>
        </authorList>
    </citation>
    <scope>NUCLEOTIDE SEQUENCE [LARGE SCALE GENOMIC DNA]</scope>
    <source>
        <strain evidence="2">01-14</strain>
        <tissue evidence="2">Leaf</tissue>
    </source>
</reference>
<feature type="compositionally biased region" description="Basic and acidic residues" evidence="1">
    <location>
        <begin position="30"/>
        <end position="42"/>
    </location>
</feature>
<comment type="caution">
    <text evidence="2">The sequence shown here is derived from an EMBL/GenBank/DDBJ whole genome shotgun (WGS) entry which is preliminary data.</text>
</comment>
<organism evidence="2 3">
    <name type="scientific">Citrus x changshan-huyou</name>
    <dbReference type="NCBI Taxonomy" id="2935761"/>
    <lineage>
        <taxon>Eukaryota</taxon>
        <taxon>Viridiplantae</taxon>
        <taxon>Streptophyta</taxon>
        <taxon>Embryophyta</taxon>
        <taxon>Tracheophyta</taxon>
        <taxon>Spermatophyta</taxon>
        <taxon>Magnoliopsida</taxon>
        <taxon>eudicotyledons</taxon>
        <taxon>Gunneridae</taxon>
        <taxon>Pentapetalae</taxon>
        <taxon>rosids</taxon>
        <taxon>malvids</taxon>
        <taxon>Sapindales</taxon>
        <taxon>Rutaceae</taxon>
        <taxon>Aurantioideae</taxon>
        <taxon>Citrus</taxon>
    </lineage>
</organism>
<dbReference type="GO" id="GO:0005634">
    <property type="term" value="C:nucleus"/>
    <property type="evidence" value="ECO:0007669"/>
    <property type="project" value="TreeGrafter"/>
</dbReference>
<dbReference type="SUPFAM" id="SSF102405">
    <property type="entry name" value="MCP/YpsA-like"/>
    <property type="match status" value="1"/>
</dbReference>
<evidence type="ECO:0000313" key="2">
    <source>
        <dbReference type="EMBL" id="KAK9208817.1"/>
    </source>
</evidence>
<evidence type="ECO:0000313" key="3">
    <source>
        <dbReference type="Proteomes" id="UP001428341"/>
    </source>
</evidence>
<protein>
    <submittedName>
        <fullName evidence="2">Uncharacterized protein</fullName>
    </submittedName>
</protein>
<dbReference type="PANTHER" id="PTHR31223">
    <property type="entry name" value="LOG FAMILY PROTEIN YJL055W"/>
    <property type="match status" value="1"/>
</dbReference>
<accession>A0AAP0MIR3</accession>
<sequence>MVGQLASSIQTFAMTVEKGKFPSQSVPDPKGVHEESTTSSQHREEVKAVMTLRKGKEFDNKVEMPRLAKVKKESTTSEIMEIFKQFHYGKYREFIQAVIDLGEALAERKIHLVYGGGDRGLSRLASEATFTRESQVLGIIPKALKVLSNSPIGEVLVVSGDHATLEALITFTSWAYLNIHKKLIVSMKQLFICAPIANKLLDLLEECRRELDLKTLTLDWSTDDGSSSSKMHKFDLTLHL</sequence>
<dbReference type="GO" id="GO:0016799">
    <property type="term" value="F:hydrolase activity, hydrolyzing N-glycosyl compounds"/>
    <property type="evidence" value="ECO:0007669"/>
    <property type="project" value="TreeGrafter"/>
</dbReference>
<feature type="region of interest" description="Disordered" evidence="1">
    <location>
        <begin position="20"/>
        <end position="42"/>
    </location>
</feature>